<dbReference type="Proteomes" id="UP000225706">
    <property type="component" value="Unassembled WGS sequence"/>
</dbReference>
<dbReference type="InterPro" id="IPR001611">
    <property type="entry name" value="Leu-rich_rpt"/>
</dbReference>
<dbReference type="PANTHER" id="PTHR46545">
    <property type="entry name" value="LEUCINE-RICH REPEAT-CONTAINING PROTEIN 51"/>
    <property type="match status" value="1"/>
</dbReference>
<evidence type="ECO:0000256" key="4">
    <source>
        <dbReference type="ARBA" id="ARBA00022614"/>
    </source>
</evidence>
<dbReference type="GO" id="GO:0005737">
    <property type="term" value="C:cytoplasm"/>
    <property type="evidence" value="ECO:0007669"/>
    <property type="project" value="UniProtKB-SubCell"/>
</dbReference>
<keyword evidence="5" id="KW-0677">Repeat</keyword>
<evidence type="ECO:0000256" key="3">
    <source>
        <dbReference type="ARBA" id="ARBA00022490"/>
    </source>
</evidence>
<name>A0A2B4SE03_STYPI</name>
<dbReference type="PROSITE" id="PS51450">
    <property type="entry name" value="LRR"/>
    <property type="match status" value="3"/>
</dbReference>
<comment type="subcellular location">
    <subcellularLocation>
        <location evidence="1">Cytoplasm</location>
    </subcellularLocation>
</comment>
<dbReference type="Gene3D" id="3.80.10.10">
    <property type="entry name" value="Ribonuclease Inhibitor"/>
    <property type="match status" value="1"/>
</dbReference>
<organism evidence="6 7">
    <name type="scientific">Stylophora pistillata</name>
    <name type="common">Smooth cauliflower coral</name>
    <dbReference type="NCBI Taxonomy" id="50429"/>
    <lineage>
        <taxon>Eukaryota</taxon>
        <taxon>Metazoa</taxon>
        <taxon>Cnidaria</taxon>
        <taxon>Anthozoa</taxon>
        <taxon>Hexacorallia</taxon>
        <taxon>Scleractinia</taxon>
        <taxon>Astrocoeniina</taxon>
        <taxon>Pocilloporidae</taxon>
        <taxon>Stylophora</taxon>
    </lineage>
</organism>
<evidence type="ECO:0000256" key="5">
    <source>
        <dbReference type="ARBA" id="ARBA00022737"/>
    </source>
</evidence>
<keyword evidence="3" id="KW-0963">Cytoplasm</keyword>
<gene>
    <name evidence="6" type="primary">Lrrc51</name>
    <name evidence="6" type="ORF">AWC38_SpisGene8248</name>
</gene>
<dbReference type="PANTHER" id="PTHR46545:SF1">
    <property type="entry name" value="LEUCINE-RICH REPEAT-CONTAINING PROTEIN 51"/>
    <property type="match status" value="1"/>
</dbReference>
<evidence type="ECO:0000313" key="6">
    <source>
        <dbReference type="EMBL" id="PFX27050.1"/>
    </source>
</evidence>
<evidence type="ECO:0000256" key="2">
    <source>
        <dbReference type="ARBA" id="ARBA00014223"/>
    </source>
</evidence>
<keyword evidence="4" id="KW-0433">Leucine-rich repeat</keyword>
<dbReference type="InterPro" id="IPR032675">
    <property type="entry name" value="LRR_dom_sf"/>
</dbReference>
<comment type="caution">
    <text evidence="6">The sequence shown here is derived from an EMBL/GenBank/DDBJ whole genome shotgun (WGS) entry which is preliminary data.</text>
</comment>
<dbReference type="AlphaFoldDB" id="A0A2B4SE03"/>
<reference evidence="7" key="1">
    <citation type="journal article" date="2017" name="bioRxiv">
        <title>Comparative analysis of the genomes of Stylophora pistillata and Acropora digitifera provides evidence for extensive differences between species of corals.</title>
        <authorList>
            <person name="Voolstra C.R."/>
            <person name="Li Y."/>
            <person name="Liew Y.J."/>
            <person name="Baumgarten S."/>
            <person name="Zoccola D."/>
            <person name="Flot J.-F."/>
            <person name="Tambutte S."/>
            <person name="Allemand D."/>
            <person name="Aranda M."/>
        </authorList>
    </citation>
    <scope>NUCLEOTIDE SEQUENCE [LARGE SCALE GENOMIC DNA]</scope>
</reference>
<proteinExistence type="predicted"/>
<keyword evidence="7" id="KW-1185">Reference proteome</keyword>
<sequence length="190" mass="21671">MNSKNKPKVSSAIDTVNEMYSPLDFSYKCLAGVQDALDEEPRPGPHKVERTEGSGQFKANSIRFCYNAISDLENLSSTLEHILENPLELAWLDLSFNDISNIDKVLLQYPKLKILYLHSNNIEKLSEVDKLAELPELISLTLHGNHIENLPGYKEHIISTLPRLKTLDFISITNQNRAEARLSRERVRKK</sequence>
<evidence type="ECO:0000256" key="1">
    <source>
        <dbReference type="ARBA" id="ARBA00004496"/>
    </source>
</evidence>
<dbReference type="OrthoDB" id="676979at2759"/>
<dbReference type="EMBL" id="LSMT01000112">
    <property type="protein sequence ID" value="PFX27050.1"/>
    <property type="molecule type" value="Genomic_DNA"/>
</dbReference>
<dbReference type="SUPFAM" id="SSF52058">
    <property type="entry name" value="L domain-like"/>
    <property type="match status" value="1"/>
</dbReference>
<evidence type="ECO:0000313" key="7">
    <source>
        <dbReference type="Proteomes" id="UP000225706"/>
    </source>
</evidence>
<accession>A0A2B4SE03</accession>
<protein>
    <recommendedName>
        <fullName evidence="2">Leucine-rich repeat-containing protein 51</fullName>
    </recommendedName>
</protein>
<dbReference type="STRING" id="50429.A0A2B4SE03"/>
<dbReference type="Pfam" id="PF14580">
    <property type="entry name" value="LRR_9"/>
    <property type="match status" value="1"/>
</dbReference>